<evidence type="ECO:0000256" key="1">
    <source>
        <dbReference type="SAM" id="Phobius"/>
    </source>
</evidence>
<feature type="transmembrane region" description="Helical" evidence="1">
    <location>
        <begin position="12"/>
        <end position="32"/>
    </location>
</feature>
<feature type="transmembrane region" description="Helical" evidence="1">
    <location>
        <begin position="52"/>
        <end position="72"/>
    </location>
</feature>
<dbReference type="AlphaFoldDB" id="X0TY73"/>
<protein>
    <submittedName>
        <fullName evidence="2">Uncharacterized protein</fullName>
    </submittedName>
</protein>
<proteinExistence type="predicted"/>
<comment type="caution">
    <text evidence="2">The sequence shown here is derived from an EMBL/GenBank/DDBJ whole genome shotgun (WGS) entry which is preliminary data.</text>
</comment>
<evidence type="ECO:0000313" key="2">
    <source>
        <dbReference type="EMBL" id="GAF98249.1"/>
    </source>
</evidence>
<feature type="transmembrane region" description="Helical" evidence="1">
    <location>
        <begin position="79"/>
        <end position="102"/>
    </location>
</feature>
<gene>
    <name evidence="2" type="ORF">S01H1_26641</name>
</gene>
<keyword evidence="1" id="KW-0472">Membrane</keyword>
<keyword evidence="1" id="KW-0812">Transmembrane</keyword>
<organism evidence="2">
    <name type="scientific">marine sediment metagenome</name>
    <dbReference type="NCBI Taxonomy" id="412755"/>
    <lineage>
        <taxon>unclassified sequences</taxon>
        <taxon>metagenomes</taxon>
        <taxon>ecological metagenomes</taxon>
    </lineage>
</organism>
<name>X0TY73_9ZZZZ</name>
<feature type="non-terminal residue" evidence="2">
    <location>
        <position position="281"/>
    </location>
</feature>
<reference evidence="2" key="1">
    <citation type="journal article" date="2014" name="Front. Microbiol.">
        <title>High frequency of phylogenetically diverse reductive dehalogenase-homologous genes in deep subseafloor sedimentary metagenomes.</title>
        <authorList>
            <person name="Kawai M."/>
            <person name="Futagami T."/>
            <person name="Toyoda A."/>
            <person name="Takaki Y."/>
            <person name="Nishi S."/>
            <person name="Hori S."/>
            <person name="Arai W."/>
            <person name="Tsubouchi T."/>
            <person name="Morono Y."/>
            <person name="Uchiyama I."/>
            <person name="Ito T."/>
            <person name="Fujiyama A."/>
            <person name="Inagaki F."/>
            <person name="Takami H."/>
        </authorList>
    </citation>
    <scope>NUCLEOTIDE SEQUENCE</scope>
    <source>
        <strain evidence="2">Expedition CK06-06</strain>
    </source>
</reference>
<keyword evidence="1" id="KW-1133">Transmembrane helix</keyword>
<feature type="non-terminal residue" evidence="2">
    <location>
        <position position="1"/>
    </location>
</feature>
<dbReference type="EMBL" id="BARS01016157">
    <property type="protein sequence ID" value="GAF98249.1"/>
    <property type="molecule type" value="Genomic_DNA"/>
</dbReference>
<accession>X0TY73</accession>
<sequence>QIVSIVIAVMEAVAVVAAVVGGIVEAVGALVYGIGEVVVGIGQAMAMAGEGWMAFGGLGEGGLMAAGFNTMAVGGLGNFIVGAAMVVAGAAIYVAGAVMWVAGQIVTAAGELIKGIGKGIQQFGKDMAKGAKTFRTGGADKLVKNLFDLNEWGWGQPTAKLGFKAFMHNLATVSRIYSAVQRTTTFVKNVREHGFGTALKNLGIQIAASVAADYVYNKLAFAINSFAPEGGEIIPFTASWDKDTQSFSLSTSIMDKATLGWSSVASMAGGVSLEQSRGIVA</sequence>